<dbReference type="Proteomes" id="UP000590749">
    <property type="component" value="Unassembled WGS sequence"/>
</dbReference>
<evidence type="ECO:0000256" key="1">
    <source>
        <dbReference type="SAM" id="MobiDB-lite"/>
    </source>
</evidence>
<proteinExistence type="predicted"/>
<evidence type="ECO:0000313" key="3">
    <source>
        <dbReference type="Proteomes" id="UP000590749"/>
    </source>
</evidence>
<dbReference type="RefSeq" id="WP_183218785.1">
    <property type="nucleotide sequence ID" value="NZ_BMPW01000008.1"/>
</dbReference>
<feature type="region of interest" description="Disordered" evidence="1">
    <location>
        <begin position="141"/>
        <end position="163"/>
    </location>
</feature>
<dbReference type="EMBL" id="JACHXF010000003">
    <property type="protein sequence ID" value="MBB3094523.1"/>
    <property type="molecule type" value="Genomic_DNA"/>
</dbReference>
<accession>A0A7W5FDI6</accession>
<keyword evidence="3" id="KW-1185">Reference proteome</keyword>
<evidence type="ECO:0000313" key="2">
    <source>
        <dbReference type="EMBL" id="MBB3094523.1"/>
    </source>
</evidence>
<sequence length="163" mass="17186">MKEPRLTQVTLQEDFEDPTGRVVLDEPFAPSIIGVTAPDDWVGVLAGSLAEETGTKVQTGPATLPDGDISFGVLGGEVPGIPQTLFYVGVERVSAEFTVACSTSVTGVFESWSTIDFGGVACGSFDEPQEPLGRLARTHCPATPEPRPSGYVDAVPFNEPSPF</sequence>
<dbReference type="AlphaFoldDB" id="A0A7W5FDI6"/>
<organism evidence="2 3">
    <name type="scientific">Actinoplanes campanulatus</name>
    <dbReference type="NCBI Taxonomy" id="113559"/>
    <lineage>
        <taxon>Bacteria</taxon>
        <taxon>Bacillati</taxon>
        <taxon>Actinomycetota</taxon>
        <taxon>Actinomycetes</taxon>
        <taxon>Micromonosporales</taxon>
        <taxon>Micromonosporaceae</taxon>
        <taxon>Actinoplanes</taxon>
    </lineage>
</organism>
<gene>
    <name evidence="2" type="ORF">FHR83_002175</name>
</gene>
<reference evidence="2 3" key="1">
    <citation type="submission" date="2020-08" db="EMBL/GenBank/DDBJ databases">
        <title>Genomic Encyclopedia of Type Strains, Phase III (KMG-III): the genomes of soil and plant-associated and newly described type strains.</title>
        <authorList>
            <person name="Whitman W."/>
        </authorList>
    </citation>
    <scope>NUCLEOTIDE SEQUENCE [LARGE SCALE GENOMIC DNA]</scope>
    <source>
        <strain evidence="2 3">CECT 3287</strain>
    </source>
</reference>
<name>A0A7W5FDI6_9ACTN</name>
<comment type="caution">
    <text evidence="2">The sequence shown here is derived from an EMBL/GenBank/DDBJ whole genome shotgun (WGS) entry which is preliminary data.</text>
</comment>
<protein>
    <submittedName>
        <fullName evidence="2">Uncharacterized protein</fullName>
    </submittedName>
</protein>